<organism evidence="14 15">
    <name type="scientific">Scheffersomyces stipitis (strain ATCC 58785 / CBS 6054 / NBRC 10063 / NRRL Y-11545)</name>
    <name type="common">Yeast</name>
    <name type="synonym">Pichia stipitis</name>
    <dbReference type="NCBI Taxonomy" id="322104"/>
    <lineage>
        <taxon>Eukaryota</taxon>
        <taxon>Fungi</taxon>
        <taxon>Dikarya</taxon>
        <taxon>Ascomycota</taxon>
        <taxon>Saccharomycotina</taxon>
        <taxon>Pichiomycetes</taxon>
        <taxon>Debaryomycetaceae</taxon>
        <taxon>Scheffersomyces</taxon>
    </lineage>
</organism>
<evidence type="ECO:0000256" key="1">
    <source>
        <dbReference type="ARBA" id="ARBA00004232"/>
    </source>
</evidence>
<comment type="subcellular location">
    <subcellularLocation>
        <location evidence="1">Nucleus membrane</location>
        <topology evidence="1">Multi-pass membrane protein</topology>
    </subcellularLocation>
    <subcellularLocation>
        <location evidence="2">Nucleus</location>
        <location evidence="2">Nuclear pore complex</location>
    </subcellularLocation>
</comment>
<evidence type="ECO:0000256" key="4">
    <source>
        <dbReference type="ARBA" id="ARBA00022448"/>
    </source>
</evidence>
<dbReference type="KEGG" id="pic:PICST_83864"/>
<dbReference type="GeneID" id="4839369"/>
<dbReference type="PANTHER" id="PTHR13269:SF6">
    <property type="entry name" value="NUCLEOPORIN NDC1"/>
    <property type="match status" value="1"/>
</dbReference>
<dbReference type="Proteomes" id="UP000002258">
    <property type="component" value="Chromosome 5"/>
</dbReference>
<keyword evidence="12" id="KW-0539">Nucleus</keyword>
<dbReference type="OMA" id="WQTANLF"/>
<name>A3LUU5_PICST</name>
<dbReference type="GO" id="GO:0070762">
    <property type="term" value="C:nuclear pore transmembrane ring"/>
    <property type="evidence" value="ECO:0007669"/>
    <property type="project" value="TreeGrafter"/>
</dbReference>
<keyword evidence="10" id="KW-0906">Nuclear pore complex</keyword>
<dbReference type="GO" id="GO:0106166">
    <property type="term" value="F:spindle pole body-nuclear membrane anchor activity"/>
    <property type="evidence" value="ECO:0007669"/>
    <property type="project" value="TreeGrafter"/>
</dbReference>
<dbReference type="AlphaFoldDB" id="A3LUU5"/>
<evidence type="ECO:0000256" key="2">
    <source>
        <dbReference type="ARBA" id="ARBA00004567"/>
    </source>
</evidence>
<evidence type="ECO:0000256" key="9">
    <source>
        <dbReference type="ARBA" id="ARBA00023010"/>
    </source>
</evidence>
<feature type="transmembrane region" description="Helical" evidence="13">
    <location>
        <begin position="49"/>
        <end position="70"/>
    </location>
</feature>
<dbReference type="HOGENOM" id="CLU_028040_0_0_1"/>
<evidence type="ECO:0000313" key="14">
    <source>
        <dbReference type="EMBL" id="ABN66653.2"/>
    </source>
</evidence>
<feature type="transmembrane region" description="Helical" evidence="13">
    <location>
        <begin position="25"/>
        <end position="43"/>
    </location>
</feature>
<dbReference type="GO" id="GO:0006999">
    <property type="term" value="P:nuclear pore organization"/>
    <property type="evidence" value="ECO:0007669"/>
    <property type="project" value="TreeGrafter"/>
</dbReference>
<feature type="transmembrane region" description="Helical" evidence="13">
    <location>
        <begin position="147"/>
        <end position="167"/>
    </location>
</feature>
<dbReference type="GO" id="GO:0031965">
    <property type="term" value="C:nuclear membrane"/>
    <property type="evidence" value="ECO:0007669"/>
    <property type="project" value="UniProtKB-SubCell"/>
</dbReference>
<dbReference type="RefSeq" id="XP_001384682.2">
    <property type="nucleotide sequence ID" value="XM_001384645.1"/>
</dbReference>
<dbReference type="FunCoup" id="A3LUU5">
    <property type="interactions" value="157"/>
</dbReference>
<keyword evidence="15" id="KW-1185">Reference proteome</keyword>
<proteinExistence type="inferred from homology"/>
<dbReference type="PANTHER" id="PTHR13269">
    <property type="entry name" value="NUCLEOPORIN NDC1"/>
    <property type="match status" value="1"/>
</dbReference>
<dbReference type="GO" id="GO:0070631">
    <property type="term" value="P:spindle pole body localization"/>
    <property type="evidence" value="ECO:0007669"/>
    <property type="project" value="TreeGrafter"/>
</dbReference>
<feature type="transmembrane region" description="Helical" evidence="13">
    <location>
        <begin position="188"/>
        <end position="213"/>
    </location>
</feature>
<gene>
    <name evidence="14" type="primary">NDC1</name>
    <name evidence="14" type="ORF">PICST_83864</name>
</gene>
<dbReference type="STRING" id="322104.A3LUU5"/>
<dbReference type="InterPro" id="IPR019049">
    <property type="entry name" value="Nucleoporin_prot_Ndc1/Nup"/>
</dbReference>
<evidence type="ECO:0000313" key="15">
    <source>
        <dbReference type="Proteomes" id="UP000002258"/>
    </source>
</evidence>
<reference evidence="14 15" key="1">
    <citation type="journal article" date="2007" name="Nat. Biotechnol.">
        <title>Genome sequence of the lignocellulose-bioconverting and xylose-fermenting yeast Pichia stipitis.</title>
        <authorList>
            <person name="Jeffries T.W."/>
            <person name="Grigoriev I.V."/>
            <person name="Grimwood J."/>
            <person name="Laplaza J.M."/>
            <person name="Aerts A."/>
            <person name="Salamov A."/>
            <person name="Schmutz J."/>
            <person name="Lindquist E."/>
            <person name="Dehal P."/>
            <person name="Shapiro H."/>
            <person name="Jin Y.S."/>
            <person name="Passoth V."/>
            <person name="Richardson P.M."/>
        </authorList>
    </citation>
    <scope>NUCLEOTIDE SEQUENCE [LARGE SCALE GENOMIC DNA]</scope>
    <source>
        <strain evidence="15">ATCC 58785 / CBS 6054 / NBRC 10063 / NRRL Y-11545</strain>
    </source>
</reference>
<evidence type="ECO:0000256" key="8">
    <source>
        <dbReference type="ARBA" id="ARBA00022989"/>
    </source>
</evidence>
<accession>A3LUU5</accession>
<keyword evidence="14" id="KW-0946">Virion</keyword>
<keyword evidence="5 13" id="KW-0812">Transmembrane</keyword>
<keyword evidence="4" id="KW-0813">Transport</keyword>
<evidence type="ECO:0000256" key="13">
    <source>
        <dbReference type="SAM" id="Phobius"/>
    </source>
</evidence>
<evidence type="ECO:0000256" key="10">
    <source>
        <dbReference type="ARBA" id="ARBA00023132"/>
    </source>
</evidence>
<dbReference type="OrthoDB" id="67850at2759"/>
<evidence type="ECO:0000256" key="3">
    <source>
        <dbReference type="ARBA" id="ARBA00005760"/>
    </source>
</evidence>
<dbReference type="Pfam" id="PF09531">
    <property type="entry name" value="Ndc1_Nup"/>
    <property type="match status" value="1"/>
</dbReference>
<comment type="similarity">
    <text evidence="3">Belongs to the NDC1 family.</text>
</comment>
<dbReference type="GO" id="GO:0051028">
    <property type="term" value="P:mRNA transport"/>
    <property type="evidence" value="ECO:0007669"/>
    <property type="project" value="UniProtKB-KW"/>
</dbReference>
<feature type="transmembrane region" description="Helical" evidence="13">
    <location>
        <begin position="106"/>
        <end position="127"/>
    </location>
</feature>
<evidence type="ECO:0000256" key="7">
    <source>
        <dbReference type="ARBA" id="ARBA00022927"/>
    </source>
</evidence>
<protein>
    <submittedName>
        <fullName evidence="14">Nuclear envelope protein</fullName>
    </submittedName>
</protein>
<dbReference type="GO" id="GO:0015031">
    <property type="term" value="P:protein transport"/>
    <property type="evidence" value="ECO:0007669"/>
    <property type="project" value="UniProtKB-KW"/>
</dbReference>
<evidence type="ECO:0000256" key="12">
    <source>
        <dbReference type="ARBA" id="ARBA00023242"/>
    </source>
</evidence>
<sequence>MATSPTKASTYQSYYGKVSAKRLRYVHNINILISLLISVSLAIPYGHFWWNLLLSLLFRGPVIFLSLLLIKSSRMKFSTVEYSSYKTLGSQIYNSLFSVQFLKVSIFYVLSSYFIHFVYIFQLSFKYDYYLLSKEYRVNPLINDEWIFYWFYPLFLALFYSAHHSVFQRNRLDFRYGTSKLKPEDSLLARWPSLFGNAVALNVFVAILAPVAYLVVKPIIYKSNILLILILGLDTSIPPFNVSFSTLLSLSFLSFHILLAWEFVNYAFNVYATIGCLDGKKLISTYSADPINTLLSGLRNVDPDHQLSRLTAFQELAYIATTNDPEGVKLRTAIYNARSRRGFIWPAILDECSLIIKETTARVNYRTTSDMKVLKQNQLSIKEELGSFYSSRNVEESDLFGNSVLGTPTSTPSVPSKLKSYSELEPKKPVTASIWDSKYAKLANTQIVTPIKSFLISVLDNTNPIIAKLRSLSESISKQYTIYNERFLSTNVGIFFRTTLKRDTESRVINAVNFGNAVIAISNLLMHSIEEDKNGTIGNSHICDVLNLLEKPIRATSNYTDFLPASVYLSAVQKRDKRLTKSHLIAVLHDLAMSEFYQICIKFNYKLNDLVLNARAYKLAKWVIDVAIADQQSHTNRVPLSL</sequence>
<keyword evidence="9" id="KW-0811">Translocation</keyword>
<keyword evidence="6" id="KW-0509">mRNA transport</keyword>
<evidence type="ECO:0000256" key="6">
    <source>
        <dbReference type="ARBA" id="ARBA00022816"/>
    </source>
</evidence>
<keyword evidence="8 13" id="KW-1133">Transmembrane helix</keyword>
<evidence type="ECO:0000256" key="11">
    <source>
        <dbReference type="ARBA" id="ARBA00023136"/>
    </source>
</evidence>
<dbReference type="GO" id="GO:0005816">
    <property type="term" value="C:spindle pole body"/>
    <property type="evidence" value="ECO:0007669"/>
    <property type="project" value="TreeGrafter"/>
</dbReference>
<dbReference type="eggNOG" id="ENOG502RZSR">
    <property type="taxonomic scope" value="Eukaryota"/>
</dbReference>
<keyword evidence="11 13" id="KW-0472">Membrane</keyword>
<keyword evidence="7" id="KW-0653">Protein transport</keyword>
<keyword evidence="14" id="KW-0261">Viral envelope protein</keyword>
<dbReference type="EMBL" id="CP000499">
    <property type="protein sequence ID" value="ABN66653.2"/>
    <property type="molecule type" value="Genomic_DNA"/>
</dbReference>
<evidence type="ECO:0000256" key="5">
    <source>
        <dbReference type="ARBA" id="ARBA00022692"/>
    </source>
</evidence>
<dbReference type="InParanoid" id="A3LUU5"/>